<evidence type="ECO:0000313" key="3">
    <source>
        <dbReference type="Proteomes" id="UP001649381"/>
    </source>
</evidence>
<feature type="transmembrane region" description="Helical" evidence="1">
    <location>
        <begin position="5"/>
        <end position="24"/>
    </location>
</feature>
<dbReference type="EMBL" id="JAKIJS010000001">
    <property type="protein sequence ID" value="MCF6136621.1"/>
    <property type="molecule type" value="Genomic_DNA"/>
</dbReference>
<reference evidence="2 3" key="1">
    <citation type="submission" date="2022-01" db="EMBL/GenBank/DDBJ databases">
        <title>Alkalihalobacillus sp. EGI L200015, a novel bacterium isolated from a salt lake sediment.</title>
        <authorList>
            <person name="Gao L."/>
            <person name="Fang B.-Z."/>
            <person name="Li W.-J."/>
        </authorList>
    </citation>
    <scope>NUCLEOTIDE SEQUENCE [LARGE SCALE GENOMIC DNA]</scope>
    <source>
        <strain evidence="2 3">KCTC 12718</strain>
    </source>
</reference>
<name>A0ABS9GXS6_9BACL</name>
<dbReference type="RefSeq" id="WP_236331535.1">
    <property type="nucleotide sequence ID" value="NZ_JAKIJS010000001.1"/>
</dbReference>
<sequence>MTQKAFIFVALRIFAVYILIQSFMDLSRIVNYYLIPIYYEEMQELSQVNLLIHLGPFLVQLIISIVLWLYAEKLCRLFIPKYNDAVNQVEPTENQMSLSVYQFQVASVSIVGLVLIVHTLPSFLPVLQDWLNIKEIGVYYADPRMKGEVLFAFLEKLLRLIFGIILFFGSKGLVGLLKRIREL</sequence>
<protein>
    <submittedName>
        <fullName evidence="2">Uncharacterized protein</fullName>
    </submittedName>
</protein>
<keyword evidence="3" id="KW-1185">Reference proteome</keyword>
<dbReference type="Proteomes" id="UP001649381">
    <property type="component" value="Unassembled WGS sequence"/>
</dbReference>
<accession>A0ABS9GXS6</accession>
<keyword evidence="1" id="KW-0472">Membrane</keyword>
<keyword evidence="1" id="KW-0812">Transmembrane</keyword>
<feature type="transmembrane region" description="Helical" evidence="1">
    <location>
        <begin position="157"/>
        <end position="177"/>
    </location>
</feature>
<gene>
    <name evidence="2" type="ORF">L2716_02685</name>
</gene>
<comment type="caution">
    <text evidence="2">The sequence shown here is derived from an EMBL/GenBank/DDBJ whole genome shotgun (WGS) entry which is preliminary data.</text>
</comment>
<organism evidence="2 3">
    <name type="scientific">Pseudalkalibacillus berkeleyi</name>
    <dbReference type="NCBI Taxonomy" id="1069813"/>
    <lineage>
        <taxon>Bacteria</taxon>
        <taxon>Bacillati</taxon>
        <taxon>Bacillota</taxon>
        <taxon>Bacilli</taxon>
        <taxon>Bacillales</taxon>
        <taxon>Fictibacillaceae</taxon>
        <taxon>Pseudalkalibacillus</taxon>
    </lineage>
</organism>
<proteinExistence type="predicted"/>
<evidence type="ECO:0000256" key="1">
    <source>
        <dbReference type="SAM" id="Phobius"/>
    </source>
</evidence>
<evidence type="ECO:0000313" key="2">
    <source>
        <dbReference type="EMBL" id="MCF6136621.1"/>
    </source>
</evidence>
<keyword evidence="1" id="KW-1133">Transmembrane helix</keyword>
<feature type="transmembrane region" description="Helical" evidence="1">
    <location>
        <begin position="50"/>
        <end position="71"/>
    </location>
</feature>
<feature type="transmembrane region" description="Helical" evidence="1">
    <location>
        <begin position="105"/>
        <end position="124"/>
    </location>
</feature>